<organism evidence="2 3">
    <name type="scientific">Cymbomonas tetramitiformis</name>
    <dbReference type="NCBI Taxonomy" id="36881"/>
    <lineage>
        <taxon>Eukaryota</taxon>
        <taxon>Viridiplantae</taxon>
        <taxon>Chlorophyta</taxon>
        <taxon>Pyramimonadophyceae</taxon>
        <taxon>Pyramimonadales</taxon>
        <taxon>Pyramimonadaceae</taxon>
        <taxon>Cymbomonas</taxon>
    </lineage>
</organism>
<dbReference type="InterPro" id="IPR052851">
    <property type="entry name" value="GCD1_mitochondrial"/>
</dbReference>
<name>A0AAE0KXN0_9CHLO</name>
<dbReference type="PANTHER" id="PTHR35476:SF3">
    <property type="entry name" value="SMALL RIBOSOMAL SUBUNIT PROTEIN MS75"/>
    <property type="match status" value="1"/>
</dbReference>
<dbReference type="AlphaFoldDB" id="A0AAE0KXN0"/>
<proteinExistence type="predicted"/>
<feature type="region of interest" description="Disordered" evidence="1">
    <location>
        <begin position="32"/>
        <end position="52"/>
    </location>
</feature>
<comment type="caution">
    <text evidence="2">The sequence shown here is derived from an EMBL/GenBank/DDBJ whole genome shotgun (WGS) entry which is preliminary data.</text>
</comment>
<evidence type="ECO:0000313" key="2">
    <source>
        <dbReference type="EMBL" id="KAK3264573.1"/>
    </source>
</evidence>
<dbReference type="EMBL" id="LGRX02014464">
    <property type="protein sequence ID" value="KAK3264573.1"/>
    <property type="molecule type" value="Genomic_DNA"/>
</dbReference>
<dbReference type="Proteomes" id="UP001190700">
    <property type="component" value="Unassembled WGS sequence"/>
</dbReference>
<gene>
    <name evidence="2" type="ORF">CYMTET_26698</name>
</gene>
<sequence>MIRTLFKTTATAIREGLIHAPSLRAAAPLQFKRHESGGDDFESDDEEDTKKREEEAIEAIMEDLECQEYIADIVGHGMDPEVSWANTILSETTKDEMYELHENNPIEHSTAALARRYQIREQRAAAIIALKQIEHAAEQSEGAFPVDNELATLAEELHGTVEKGTNESYLRPAFSYPKFKVLPEGELPDEGAAERARLEDEKVDQVMIRDFKENLAYNLGKVGAGLSLKSRVKQPIKHPEGGYPYLVLPLGKTAQEPFVVSRNGEKRDLDEKEAEYIRRSKAKPRRQTQL</sequence>
<accession>A0AAE0KXN0</accession>
<feature type="compositionally biased region" description="Acidic residues" evidence="1">
    <location>
        <begin position="38"/>
        <end position="47"/>
    </location>
</feature>
<dbReference type="PANTHER" id="PTHR35476">
    <property type="entry name" value="MUCIN-LIKE PROTEIN"/>
    <property type="match status" value="1"/>
</dbReference>
<protein>
    <submittedName>
        <fullName evidence="2">Uncharacterized protein</fullName>
    </submittedName>
</protein>
<evidence type="ECO:0000256" key="1">
    <source>
        <dbReference type="SAM" id="MobiDB-lite"/>
    </source>
</evidence>
<feature type="compositionally biased region" description="Basic residues" evidence="1">
    <location>
        <begin position="279"/>
        <end position="290"/>
    </location>
</feature>
<feature type="region of interest" description="Disordered" evidence="1">
    <location>
        <begin position="261"/>
        <end position="290"/>
    </location>
</feature>
<keyword evidence="3" id="KW-1185">Reference proteome</keyword>
<feature type="compositionally biased region" description="Basic and acidic residues" evidence="1">
    <location>
        <begin position="263"/>
        <end position="278"/>
    </location>
</feature>
<dbReference type="Pfam" id="PF12298">
    <property type="entry name" value="Bot1p"/>
    <property type="match status" value="1"/>
</dbReference>
<reference evidence="2 3" key="1">
    <citation type="journal article" date="2015" name="Genome Biol. Evol.">
        <title>Comparative Genomics of a Bacterivorous Green Alga Reveals Evolutionary Causalities and Consequences of Phago-Mixotrophic Mode of Nutrition.</title>
        <authorList>
            <person name="Burns J.A."/>
            <person name="Paasch A."/>
            <person name="Narechania A."/>
            <person name="Kim E."/>
        </authorList>
    </citation>
    <scope>NUCLEOTIDE SEQUENCE [LARGE SCALE GENOMIC DNA]</scope>
    <source>
        <strain evidence="2 3">PLY_AMNH</strain>
    </source>
</reference>
<evidence type="ECO:0000313" key="3">
    <source>
        <dbReference type="Proteomes" id="UP001190700"/>
    </source>
</evidence>